<organism evidence="1 2">
    <name type="scientific">Trifolium pratense</name>
    <name type="common">Red clover</name>
    <dbReference type="NCBI Taxonomy" id="57577"/>
    <lineage>
        <taxon>Eukaryota</taxon>
        <taxon>Viridiplantae</taxon>
        <taxon>Streptophyta</taxon>
        <taxon>Embryophyta</taxon>
        <taxon>Tracheophyta</taxon>
        <taxon>Spermatophyta</taxon>
        <taxon>Magnoliopsida</taxon>
        <taxon>eudicotyledons</taxon>
        <taxon>Gunneridae</taxon>
        <taxon>Pentapetalae</taxon>
        <taxon>rosids</taxon>
        <taxon>fabids</taxon>
        <taxon>Fabales</taxon>
        <taxon>Fabaceae</taxon>
        <taxon>Papilionoideae</taxon>
        <taxon>50 kb inversion clade</taxon>
        <taxon>NPAAA clade</taxon>
        <taxon>Hologalegina</taxon>
        <taxon>IRL clade</taxon>
        <taxon>Trifolieae</taxon>
        <taxon>Trifolium</taxon>
    </lineage>
</organism>
<comment type="caution">
    <text evidence="1">The sequence shown here is derived from an EMBL/GenBank/DDBJ whole genome shotgun (WGS) entry which is preliminary data.</text>
</comment>
<dbReference type="EMBL" id="CASHSV030000001">
    <property type="protein sequence ID" value="CAJ2631096.1"/>
    <property type="molecule type" value="Genomic_DNA"/>
</dbReference>
<dbReference type="Proteomes" id="UP001177021">
    <property type="component" value="Unassembled WGS sequence"/>
</dbReference>
<name>A0ACB0IGG3_TRIPR</name>
<reference evidence="1" key="1">
    <citation type="submission" date="2023-10" db="EMBL/GenBank/DDBJ databases">
        <authorList>
            <person name="Rodriguez Cubillos JULIANA M."/>
            <person name="De Vega J."/>
        </authorList>
    </citation>
    <scope>NUCLEOTIDE SEQUENCE</scope>
</reference>
<protein>
    <submittedName>
        <fullName evidence="1">Uncharacterized protein</fullName>
    </submittedName>
</protein>
<evidence type="ECO:0000313" key="1">
    <source>
        <dbReference type="EMBL" id="CAJ2631096.1"/>
    </source>
</evidence>
<evidence type="ECO:0000313" key="2">
    <source>
        <dbReference type="Proteomes" id="UP001177021"/>
    </source>
</evidence>
<keyword evidence="2" id="KW-1185">Reference proteome</keyword>
<gene>
    <name evidence="1" type="ORF">MILVUS5_LOCUS2733</name>
</gene>
<accession>A0ACB0IGG3</accession>
<proteinExistence type="predicted"/>
<sequence>MAGMRTRGCFFETTEGVKTITTFEEMGFKHNLLRGIYQFGFDKPSPIQQRAVLPIIQGRDVIAQAQSGTGKTSMIALTVCQLVDTSVREVQALIVSPTRELASQTERIISAIGDFVNIQAHACVGGKSVGEDIRKLEHGVHVVSGTPGRVCDMIKRRTLRTKAIKLLVLDESDEMLSRGFKDKIYDVYRYLRPDLQVCLISATLPHEILEMTNKFMTDPVRILVKRDELALESIKQYFVAVEREEWKFDTLCDLYDHVTITQAVVFCNTKQKVDWLAEKMRNNNFTVSSMHGDMPQRERDAIMGEFCAGTTRVLITTDVWARGLDVQQVSLVINYDLPNNRELYIHRIGRSGRFGRKGIAINFVKSDDINSLRDIEQYYGTQIVDLPMNVADLI</sequence>